<accession>A0A1J7CI93</accession>
<dbReference type="OrthoDB" id="4107549at2"/>
<dbReference type="RefSeq" id="WP_071654554.1">
    <property type="nucleotide sequence ID" value="NZ_MLCF01000002.1"/>
</dbReference>
<gene>
    <name evidence="1" type="ORF">BIV57_00465</name>
</gene>
<proteinExistence type="predicted"/>
<dbReference type="AlphaFoldDB" id="A0A1J7CI93"/>
<dbReference type="EMBL" id="MLCF01000002">
    <property type="protein sequence ID" value="OIV39354.1"/>
    <property type="molecule type" value="Genomic_DNA"/>
</dbReference>
<name>A0A1J7CI93_9ACTN</name>
<evidence type="ECO:0000313" key="1">
    <source>
        <dbReference type="EMBL" id="OIV39354.1"/>
    </source>
</evidence>
<protein>
    <submittedName>
        <fullName evidence="1">Uncharacterized protein</fullName>
    </submittedName>
</protein>
<sequence>MGRAATYRLWQELAADPDLPEQALEAVLDALATPDVGRDGPQPERWRRAALADALPALLGRTQEPALRRRLLEQTDCAQLAEFAAERIVTSADLPTILARHPVTSGLVIGLARHPDQVADAISLLPALGERDLTRLVTEWDPSRPFPHGPLDPPVPGPLMDALLTRILTPLARVLADPAAPEWGEVLNVGPDYLHLPRLFDDGPAWHILQSCPERWKDLVAHPVLGTAVQHLLLDHAQNHADPVSADPSTSGKKVAPKALDEQLLRTCLPALYLTEMANLPKPGLSQRMRLQRIAERVRTDPRLVALAGARLEEAVEACVRRGRLLNTVRVAGGARRIIETAQTLALLGAHRPHLQRACVRLAELEPPTVVAAPAGRDLTRWHTGTDIDAAHVLLEHHQQHVRVRTLLQLAANPYTPRTAVLAALERLHPIEMVWLHHQINTPAWLRPELDRHLPADEAAAVTRLLSDEELDRHPDPMAVLQSWLDAPDDARRRGEIYRTIRASRHRTVAHLRQLPAREITGSPEIARPLLLAACGTDPARWAALRIALSSEDEDLTFGQLLDALDAESSPERAPAAAER</sequence>
<keyword evidence="2" id="KW-1185">Reference proteome</keyword>
<comment type="caution">
    <text evidence="1">The sequence shown here is derived from an EMBL/GenBank/DDBJ whole genome shotgun (WGS) entry which is preliminary data.</text>
</comment>
<reference evidence="1 2" key="1">
    <citation type="submission" date="2016-10" db="EMBL/GenBank/DDBJ databases">
        <title>Genome sequence of Streptomyces gilvigriseus MUSC 26.</title>
        <authorList>
            <person name="Lee L.-H."/>
            <person name="Ser H.-L."/>
        </authorList>
    </citation>
    <scope>NUCLEOTIDE SEQUENCE [LARGE SCALE GENOMIC DNA]</scope>
    <source>
        <strain evidence="1 2">MUSC 26</strain>
    </source>
</reference>
<dbReference type="Proteomes" id="UP000243342">
    <property type="component" value="Unassembled WGS sequence"/>
</dbReference>
<organism evidence="1 2">
    <name type="scientific">Mangrovactinospora gilvigrisea</name>
    <dbReference type="NCBI Taxonomy" id="1428644"/>
    <lineage>
        <taxon>Bacteria</taxon>
        <taxon>Bacillati</taxon>
        <taxon>Actinomycetota</taxon>
        <taxon>Actinomycetes</taxon>
        <taxon>Kitasatosporales</taxon>
        <taxon>Streptomycetaceae</taxon>
        <taxon>Mangrovactinospora</taxon>
    </lineage>
</organism>
<evidence type="ECO:0000313" key="2">
    <source>
        <dbReference type="Proteomes" id="UP000243342"/>
    </source>
</evidence>